<name>W3WR02_PESFW</name>
<protein>
    <submittedName>
        <fullName evidence="4">Uncharacterized protein</fullName>
    </submittedName>
</protein>
<dbReference type="SUPFAM" id="SSF51735">
    <property type="entry name" value="NAD(P)-binding Rossmann-fold domains"/>
    <property type="match status" value="1"/>
</dbReference>
<dbReference type="FunFam" id="3.40.50.720:FF:000084">
    <property type="entry name" value="Short-chain dehydrogenase reductase"/>
    <property type="match status" value="1"/>
</dbReference>
<dbReference type="KEGG" id="pfy:PFICI_13725"/>
<evidence type="ECO:0000256" key="1">
    <source>
        <dbReference type="ARBA" id="ARBA00006484"/>
    </source>
</evidence>
<reference evidence="5" key="1">
    <citation type="journal article" date="2015" name="BMC Genomics">
        <title>Genomic and transcriptomic analysis of the endophytic fungus Pestalotiopsis fici reveals its lifestyle and high potential for synthesis of natural products.</title>
        <authorList>
            <person name="Wang X."/>
            <person name="Zhang X."/>
            <person name="Liu L."/>
            <person name="Xiang M."/>
            <person name="Wang W."/>
            <person name="Sun X."/>
            <person name="Che Y."/>
            <person name="Guo L."/>
            <person name="Liu G."/>
            <person name="Guo L."/>
            <person name="Wang C."/>
            <person name="Yin W.B."/>
            <person name="Stadler M."/>
            <person name="Zhang X."/>
            <person name="Liu X."/>
        </authorList>
    </citation>
    <scope>NUCLEOTIDE SEQUENCE [LARGE SCALE GENOMIC DNA]</scope>
    <source>
        <strain evidence="5">W106-1 / CGMCC3.15140</strain>
    </source>
</reference>
<evidence type="ECO:0000313" key="4">
    <source>
        <dbReference type="EMBL" id="ETS75241.1"/>
    </source>
</evidence>
<dbReference type="GeneID" id="19278738"/>
<dbReference type="GO" id="GO:0016491">
    <property type="term" value="F:oxidoreductase activity"/>
    <property type="evidence" value="ECO:0007669"/>
    <property type="project" value="UniProtKB-KW"/>
</dbReference>
<dbReference type="HOGENOM" id="CLU_010194_1_0_1"/>
<dbReference type="Gene3D" id="3.40.50.720">
    <property type="entry name" value="NAD(P)-binding Rossmann-like Domain"/>
    <property type="match status" value="1"/>
</dbReference>
<dbReference type="PRINTS" id="PR00080">
    <property type="entry name" value="SDRFAMILY"/>
</dbReference>
<accession>W3WR02</accession>
<dbReference type="PRINTS" id="PR00081">
    <property type="entry name" value="GDHRDH"/>
</dbReference>
<dbReference type="OMA" id="PMKHRER"/>
<sequence>MTSLLKGTAFITGAASGIGQHTARSFAKYGIQRLALADINTKLLDSSIKSLQKQFPGIEVLPLQMNVRKASEVKSGIAETVQRFGRLDVAVNNAGIGGTGVRTHEVDEEEWSTVLDVDLHGVWRCQKEELAIMLEQQDFGYREGRGRIINVASMYGVISPHMSIPATAYTAAKHGVIGLTRGDGNGYAQHGIRINAICPGFIETPLLNTSGGSDANSVLGKEVRKAPIQRIGKMEEIGDAITFLASPLGSFMQSAALVADGGFSTQ</sequence>
<dbReference type="PANTHER" id="PTHR24321">
    <property type="entry name" value="DEHYDROGENASES, SHORT CHAIN"/>
    <property type="match status" value="1"/>
</dbReference>
<evidence type="ECO:0000256" key="2">
    <source>
        <dbReference type="ARBA" id="ARBA00022857"/>
    </source>
</evidence>
<dbReference type="Pfam" id="PF13561">
    <property type="entry name" value="adh_short_C2"/>
    <property type="match status" value="1"/>
</dbReference>
<dbReference type="Proteomes" id="UP000030651">
    <property type="component" value="Unassembled WGS sequence"/>
</dbReference>
<evidence type="ECO:0000256" key="3">
    <source>
        <dbReference type="ARBA" id="ARBA00023002"/>
    </source>
</evidence>
<evidence type="ECO:0000313" key="5">
    <source>
        <dbReference type="Proteomes" id="UP000030651"/>
    </source>
</evidence>
<dbReference type="InterPro" id="IPR036291">
    <property type="entry name" value="NAD(P)-bd_dom_sf"/>
</dbReference>
<dbReference type="InterPro" id="IPR002347">
    <property type="entry name" value="SDR_fam"/>
</dbReference>
<dbReference type="OrthoDB" id="5840532at2759"/>
<dbReference type="PANTHER" id="PTHR24321:SF12">
    <property type="entry name" value="SHORT-CHAIN DEHYDROGENASE_REDUCTASE FAMILY, PUTATIVE (AFU_ORTHOLOGUE AFUA_5G14340)-RELATED"/>
    <property type="match status" value="1"/>
</dbReference>
<keyword evidence="2" id="KW-0521">NADP</keyword>
<dbReference type="RefSeq" id="XP_007840497.1">
    <property type="nucleotide sequence ID" value="XM_007842306.1"/>
</dbReference>
<dbReference type="AlphaFoldDB" id="W3WR02"/>
<dbReference type="EMBL" id="KI912119">
    <property type="protein sequence ID" value="ETS75241.1"/>
    <property type="molecule type" value="Genomic_DNA"/>
</dbReference>
<organism evidence="4 5">
    <name type="scientific">Pestalotiopsis fici (strain W106-1 / CGMCC3.15140)</name>
    <dbReference type="NCBI Taxonomy" id="1229662"/>
    <lineage>
        <taxon>Eukaryota</taxon>
        <taxon>Fungi</taxon>
        <taxon>Dikarya</taxon>
        <taxon>Ascomycota</taxon>
        <taxon>Pezizomycotina</taxon>
        <taxon>Sordariomycetes</taxon>
        <taxon>Xylariomycetidae</taxon>
        <taxon>Amphisphaeriales</taxon>
        <taxon>Sporocadaceae</taxon>
        <taxon>Pestalotiopsis</taxon>
    </lineage>
</organism>
<dbReference type="eggNOG" id="KOG1200">
    <property type="taxonomic scope" value="Eukaryota"/>
</dbReference>
<keyword evidence="5" id="KW-1185">Reference proteome</keyword>
<keyword evidence="3" id="KW-0560">Oxidoreductase</keyword>
<proteinExistence type="inferred from homology"/>
<dbReference type="CDD" id="cd05233">
    <property type="entry name" value="SDR_c"/>
    <property type="match status" value="1"/>
</dbReference>
<gene>
    <name evidence="4" type="ORF">PFICI_13725</name>
</gene>
<dbReference type="InParanoid" id="W3WR02"/>
<comment type="similarity">
    <text evidence="1">Belongs to the short-chain dehydrogenases/reductases (SDR) family.</text>
</comment>